<dbReference type="AlphaFoldDB" id="A0A2I1G8B2"/>
<evidence type="ECO:0000256" key="1">
    <source>
        <dbReference type="SAM" id="MobiDB-lite"/>
    </source>
</evidence>
<sequence>MSRDLSANNKHTLEDCAQNDLRNIWKRNLNRQTNNANEGASLLGRLKNISQVTVFTELVRKKLPEGLQRKTIIDNIANKQSFSLRSPKYNEETKEHVRVKRALLPKDGPSLTL</sequence>
<proteinExistence type="predicted"/>
<reference evidence="2 3" key="1">
    <citation type="submission" date="2015-10" db="EMBL/GenBank/DDBJ databases">
        <title>Genome analyses suggest a sexual origin of heterokaryosis in a supposedly ancient asexual fungus.</title>
        <authorList>
            <person name="Ropars J."/>
            <person name="Sedzielewska K."/>
            <person name="Noel J."/>
            <person name="Charron P."/>
            <person name="Farinelli L."/>
            <person name="Marton T."/>
            <person name="Kruger M."/>
            <person name="Pelin A."/>
            <person name="Brachmann A."/>
            <person name="Corradi N."/>
        </authorList>
    </citation>
    <scope>NUCLEOTIDE SEQUENCE [LARGE SCALE GENOMIC DNA]</scope>
    <source>
        <strain evidence="2 3">A4</strain>
    </source>
</reference>
<comment type="caution">
    <text evidence="2">The sequence shown here is derived from an EMBL/GenBank/DDBJ whole genome shotgun (WGS) entry which is preliminary data.</text>
</comment>
<dbReference type="Proteomes" id="UP000234323">
    <property type="component" value="Unassembled WGS sequence"/>
</dbReference>
<evidence type="ECO:0000313" key="3">
    <source>
        <dbReference type="Proteomes" id="UP000234323"/>
    </source>
</evidence>
<dbReference type="EMBL" id="LLXI01000219">
    <property type="protein sequence ID" value="PKY42821.1"/>
    <property type="molecule type" value="Genomic_DNA"/>
</dbReference>
<organism evidence="2 3">
    <name type="scientific">Rhizophagus irregularis</name>
    <dbReference type="NCBI Taxonomy" id="588596"/>
    <lineage>
        <taxon>Eukaryota</taxon>
        <taxon>Fungi</taxon>
        <taxon>Fungi incertae sedis</taxon>
        <taxon>Mucoromycota</taxon>
        <taxon>Glomeromycotina</taxon>
        <taxon>Glomeromycetes</taxon>
        <taxon>Glomerales</taxon>
        <taxon>Glomeraceae</taxon>
        <taxon>Rhizophagus</taxon>
    </lineage>
</organism>
<name>A0A2I1G8B2_9GLOM</name>
<protein>
    <submittedName>
        <fullName evidence="2">Uncharacterized protein</fullName>
    </submittedName>
</protein>
<keyword evidence="3" id="KW-1185">Reference proteome</keyword>
<gene>
    <name evidence="2" type="ORF">RhiirA4_456697</name>
</gene>
<evidence type="ECO:0000313" key="2">
    <source>
        <dbReference type="EMBL" id="PKY42821.1"/>
    </source>
</evidence>
<accession>A0A2I1G8B2</accession>
<feature type="region of interest" description="Disordered" evidence="1">
    <location>
        <begin position="93"/>
        <end position="113"/>
    </location>
</feature>